<dbReference type="NCBIfam" id="NF012200">
    <property type="entry name" value="choice_anch_D"/>
    <property type="match status" value="2"/>
</dbReference>
<dbReference type="InterPro" id="IPR013783">
    <property type="entry name" value="Ig-like_fold"/>
</dbReference>
<dbReference type="EMBL" id="SNYH01000005">
    <property type="protein sequence ID" value="TDQ24033.1"/>
    <property type="molecule type" value="Genomic_DNA"/>
</dbReference>
<evidence type="ECO:0000313" key="11">
    <source>
        <dbReference type="Proteomes" id="UP000295390"/>
    </source>
</evidence>
<keyword evidence="6" id="KW-0969">Cilium</keyword>
<dbReference type="Pfam" id="PF15780">
    <property type="entry name" value="ASH"/>
    <property type="match status" value="1"/>
</dbReference>
<feature type="domain" description="Abnormal spindle-like microcephaly-associated protein ASH" evidence="8">
    <location>
        <begin position="25"/>
        <end position="123"/>
    </location>
</feature>
<reference evidence="10 11" key="1">
    <citation type="submission" date="2019-03" db="EMBL/GenBank/DDBJ databases">
        <title>Genomic Encyclopedia of Type Strains, Phase III (KMG-III): the genomes of soil and plant-associated and newly described type strains.</title>
        <authorList>
            <person name="Whitman W."/>
        </authorList>
    </citation>
    <scope>NUCLEOTIDE SEQUENCE [LARGE SCALE GENOMIC DNA]</scope>
    <source>
        <strain evidence="10 11">CECT 8283</strain>
    </source>
</reference>
<evidence type="ECO:0000256" key="1">
    <source>
        <dbReference type="ARBA" id="ARBA00004138"/>
    </source>
</evidence>
<dbReference type="GO" id="GO:0035591">
    <property type="term" value="F:signaling adaptor activity"/>
    <property type="evidence" value="ECO:0007669"/>
    <property type="project" value="TreeGrafter"/>
</dbReference>
<keyword evidence="7" id="KW-0966">Cell projection</keyword>
<dbReference type="OrthoDB" id="1110367at2"/>
<evidence type="ECO:0000256" key="4">
    <source>
        <dbReference type="ARBA" id="ARBA00022614"/>
    </source>
</evidence>
<keyword evidence="4" id="KW-0433">Leucine-rich repeat</keyword>
<proteinExistence type="predicted"/>
<evidence type="ECO:0000259" key="8">
    <source>
        <dbReference type="Pfam" id="PF15780"/>
    </source>
</evidence>
<dbReference type="PANTHER" id="PTHR47566:SF1">
    <property type="entry name" value="PROTEIN NUD1"/>
    <property type="match status" value="1"/>
</dbReference>
<dbReference type="SUPFAM" id="SSF52058">
    <property type="entry name" value="L domain-like"/>
    <property type="match status" value="1"/>
</dbReference>
<dbReference type="InterPro" id="IPR053879">
    <property type="entry name" value="HYDIN_VesB_CFA65-like_Ig"/>
</dbReference>
<feature type="domain" description="HYDIN/VesB/CFA65-like Ig-like" evidence="9">
    <location>
        <begin position="137"/>
        <end position="225"/>
    </location>
</feature>
<evidence type="ECO:0000256" key="6">
    <source>
        <dbReference type="ARBA" id="ARBA00023069"/>
    </source>
</evidence>
<comment type="caution">
    <text evidence="10">The sequence shown here is derived from an EMBL/GenBank/DDBJ whole genome shotgun (WGS) entry which is preliminary data.</text>
</comment>
<gene>
    <name evidence="10" type="ORF">DFQ07_2573</name>
</gene>
<keyword evidence="3" id="KW-0963">Cytoplasm</keyword>
<evidence type="ECO:0000256" key="7">
    <source>
        <dbReference type="ARBA" id="ARBA00023273"/>
    </source>
</evidence>
<evidence type="ECO:0000256" key="5">
    <source>
        <dbReference type="ARBA" id="ARBA00022737"/>
    </source>
</evidence>
<evidence type="ECO:0000313" key="10">
    <source>
        <dbReference type="EMBL" id="TDQ24033.1"/>
    </source>
</evidence>
<comment type="subcellular location">
    <subcellularLocation>
        <location evidence="1">Cell projection</location>
        <location evidence="1">Cilium</location>
    </subcellularLocation>
    <subcellularLocation>
        <location evidence="2">Cytoplasm</location>
    </subcellularLocation>
</comment>
<accession>A0A4R6TFA8</accession>
<evidence type="ECO:0000256" key="3">
    <source>
        <dbReference type="ARBA" id="ARBA00022490"/>
    </source>
</evidence>
<dbReference type="Gene3D" id="2.60.40.10">
    <property type="entry name" value="Immunoglobulins"/>
    <property type="match status" value="2"/>
</dbReference>
<dbReference type="PROSITE" id="PS51257">
    <property type="entry name" value="PROKAR_LIPOPROTEIN"/>
    <property type="match status" value="1"/>
</dbReference>
<protein>
    <submittedName>
        <fullName evidence="10">ASPM-SPD-2-Hydin domain-containing protein</fullName>
    </submittedName>
</protein>
<dbReference type="Pfam" id="PF22544">
    <property type="entry name" value="HYDIN_VesB_CFA65-like_Ig"/>
    <property type="match status" value="1"/>
</dbReference>
<dbReference type="AlphaFoldDB" id="A0A4R6TFA8"/>
<dbReference type="GO" id="GO:0005737">
    <property type="term" value="C:cytoplasm"/>
    <property type="evidence" value="ECO:0007669"/>
    <property type="project" value="UniProtKB-SubCell"/>
</dbReference>
<organism evidence="10 11">
    <name type="scientific">Tenacibaculum caenipelagi</name>
    <dbReference type="NCBI Taxonomy" id="1325435"/>
    <lineage>
        <taxon>Bacteria</taxon>
        <taxon>Pseudomonadati</taxon>
        <taxon>Bacteroidota</taxon>
        <taxon>Flavobacteriia</taxon>
        <taxon>Flavobacteriales</taxon>
        <taxon>Flavobacteriaceae</taxon>
        <taxon>Tenacibaculum</taxon>
    </lineage>
</organism>
<keyword evidence="5" id="KW-0677">Repeat</keyword>
<dbReference type="PANTHER" id="PTHR47566">
    <property type="match status" value="1"/>
</dbReference>
<evidence type="ECO:0000256" key="2">
    <source>
        <dbReference type="ARBA" id="ARBA00004496"/>
    </source>
</evidence>
<dbReference type="InterPro" id="IPR032675">
    <property type="entry name" value="LRR_dom_sf"/>
</dbReference>
<dbReference type="Proteomes" id="UP000295390">
    <property type="component" value="Unassembled WGS sequence"/>
</dbReference>
<keyword evidence="11" id="KW-1185">Reference proteome</keyword>
<evidence type="ECO:0000259" key="9">
    <source>
        <dbReference type="Pfam" id="PF22544"/>
    </source>
</evidence>
<dbReference type="InterPro" id="IPR031549">
    <property type="entry name" value="ASH"/>
</dbReference>
<dbReference type="RefSeq" id="WP_133537352.1">
    <property type="nucleotide sequence ID" value="NZ_SNYH01000005.1"/>
</dbReference>
<dbReference type="InterPro" id="IPR052574">
    <property type="entry name" value="CDIRP"/>
</dbReference>
<sequence>MNIKNILYALVAILILSCSKDDEPQLSPAKFSIDQSTVDFDEVEIPTQKEIKLTVTNNGEEDLILKNYTFSGSNATEFTVRASETEETIQAGKTYEFSVIFKPTEEGSKTAILTIISNIGEHKVNISGKGTLEPVAIFNINPESKNFGDVEINTTAAINFTVANTGNAELVISKITLEGANADTYNTPNNSITLQSNAATGIKVTFAPLSTGNKIATLSIATNVGTYTVNLEGNGIPDPNAIVNIPDANFKASLLAHGTTITGDGISKIDINDDGEIQVSEAEVYSGTLNCNERNISDLTGIEAFVNISVLLVGRNQLTNLDVSKNIDLTIISCNSNQLTSLDLSKNVALTKLYCISNQLTSLNISKNEDLTELYCISNQLTSLDLSQNVNLEYLYCKNNQFTSLDISKNEALIYLACQFNKLTNLDVSKNVYLKYLYCDSNQLTSLDISKNVNLTEFYCFYNQLISLDVSKNAALTSLYCYSNQLISLNLANGNNNGLTYMKAQDNPNLTCIQIDSSFTPPNDGSWRKDDTASYNTNCQ</sequence>
<name>A0A4R6TFA8_9FLAO</name>
<dbReference type="Gene3D" id="3.80.10.10">
    <property type="entry name" value="Ribonuclease Inhibitor"/>
    <property type="match status" value="1"/>
</dbReference>